<evidence type="ECO:0000313" key="1">
    <source>
        <dbReference type="EMBL" id="PXX78596.1"/>
    </source>
</evidence>
<proteinExistence type="predicted"/>
<dbReference type="EMBL" id="QJKH01000007">
    <property type="protein sequence ID" value="PXX78596.1"/>
    <property type="molecule type" value="Genomic_DNA"/>
</dbReference>
<dbReference type="AlphaFoldDB" id="A0A318KSF6"/>
<keyword evidence="2" id="KW-1185">Reference proteome</keyword>
<organism evidence="1 2">
    <name type="scientific">Dielma fastidiosa</name>
    <dbReference type="NCBI Taxonomy" id="1034346"/>
    <lineage>
        <taxon>Bacteria</taxon>
        <taxon>Bacillati</taxon>
        <taxon>Bacillota</taxon>
        <taxon>Erysipelotrichia</taxon>
        <taxon>Erysipelotrichales</taxon>
        <taxon>Erysipelotrichaceae</taxon>
        <taxon>Dielma</taxon>
    </lineage>
</organism>
<protein>
    <submittedName>
        <fullName evidence="1">Uncharacterized protein</fullName>
    </submittedName>
</protein>
<evidence type="ECO:0000313" key="2">
    <source>
        <dbReference type="Proteomes" id="UP000247612"/>
    </source>
</evidence>
<gene>
    <name evidence="1" type="ORF">DES51_107137</name>
</gene>
<dbReference type="STRING" id="1034346.GCA_000313565_02916"/>
<sequence>MNKEWSELNKTMQAQIKKKDTYKRGIDTLLTLRSQLIQTLVSFKEELC</sequence>
<comment type="caution">
    <text evidence="1">The sequence shown here is derived from an EMBL/GenBank/DDBJ whole genome shotgun (WGS) entry which is preliminary data.</text>
</comment>
<name>A0A318KSF6_9FIRM</name>
<reference evidence="1 2" key="1">
    <citation type="submission" date="2018-05" db="EMBL/GenBank/DDBJ databases">
        <title>Genomic Encyclopedia of Type Strains, Phase IV (KMG-IV): sequencing the most valuable type-strain genomes for metagenomic binning, comparative biology and taxonomic classification.</title>
        <authorList>
            <person name="Goeker M."/>
        </authorList>
    </citation>
    <scope>NUCLEOTIDE SEQUENCE [LARGE SCALE GENOMIC DNA]</scope>
    <source>
        <strain evidence="1 2">JC118</strain>
    </source>
</reference>
<accession>A0A318KSF6</accession>
<dbReference type="Proteomes" id="UP000247612">
    <property type="component" value="Unassembled WGS sequence"/>
</dbReference>